<organism evidence="4 5">
    <name type="scientific">Ensete ventricosum</name>
    <name type="common">Abyssinian banana</name>
    <name type="synonym">Musa ensete</name>
    <dbReference type="NCBI Taxonomy" id="4639"/>
    <lineage>
        <taxon>Eukaryota</taxon>
        <taxon>Viridiplantae</taxon>
        <taxon>Streptophyta</taxon>
        <taxon>Embryophyta</taxon>
        <taxon>Tracheophyta</taxon>
        <taxon>Spermatophyta</taxon>
        <taxon>Magnoliopsida</taxon>
        <taxon>Liliopsida</taxon>
        <taxon>Zingiberales</taxon>
        <taxon>Musaceae</taxon>
        <taxon>Ensete</taxon>
    </lineage>
</organism>
<evidence type="ECO:0000313" key="5">
    <source>
        <dbReference type="Proteomes" id="UP000287651"/>
    </source>
</evidence>
<dbReference type="InterPro" id="IPR010605">
    <property type="entry name" value="DUF1191"/>
</dbReference>
<dbReference type="Proteomes" id="UP000287651">
    <property type="component" value="Unassembled WGS sequence"/>
</dbReference>
<keyword evidence="2" id="KW-0472">Membrane</keyword>
<keyword evidence="2" id="KW-1133">Transmembrane helix</keyword>
<feature type="signal peptide" evidence="3">
    <location>
        <begin position="1"/>
        <end position="23"/>
    </location>
</feature>
<comment type="caution">
    <text evidence="4">The sequence shown here is derived from an EMBL/GenBank/DDBJ whole genome shotgun (WGS) entry which is preliminary data.</text>
</comment>
<keyword evidence="3" id="KW-0732">Signal</keyword>
<keyword evidence="2" id="KW-0812">Transmembrane</keyword>
<name>A0A426Z6L7_ENSVE</name>
<feature type="chain" id="PRO_5019583654" evidence="3">
    <location>
        <begin position="24"/>
        <end position="298"/>
    </location>
</feature>
<reference evidence="4 5" key="1">
    <citation type="journal article" date="2014" name="Agronomy (Basel)">
        <title>A Draft Genome Sequence for Ensete ventricosum, the Drought-Tolerant Tree Against Hunger.</title>
        <authorList>
            <person name="Harrison J."/>
            <person name="Moore K.A."/>
            <person name="Paszkiewicz K."/>
            <person name="Jones T."/>
            <person name="Grant M."/>
            <person name="Ambacheew D."/>
            <person name="Muzemil S."/>
            <person name="Studholme D.J."/>
        </authorList>
    </citation>
    <scope>NUCLEOTIDE SEQUENCE [LARGE SCALE GENOMIC DNA]</scope>
</reference>
<dbReference type="EMBL" id="AMZH03008157">
    <property type="protein sequence ID" value="RRT59563.1"/>
    <property type="molecule type" value="Genomic_DNA"/>
</dbReference>
<evidence type="ECO:0000313" key="4">
    <source>
        <dbReference type="EMBL" id="RRT59563.1"/>
    </source>
</evidence>
<protein>
    <submittedName>
        <fullName evidence="4">Uncharacterized protein</fullName>
    </submittedName>
</protein>
<feature type="transmembrane region" description="Helical" evidence="2">
    <location>
        <begin position="222"/>
        <end position="244"/>
    </location>
</feature>
<evidence type="ECO:0000256" key="2">
    <source>
        <dbReference type="SAM" id="Phobius"/>
    </source>
</evidence>
<dbReference type="PROSITE" id="PS51257">
    <property type="entry name" value="PROKAR_LIPOPROTEIN"/>
    <property type="match status" value="1"/>
</dbReference>
<proteinExistence type="predicted"/>
<accession>A0A426Z6L7</accession>
<dbReference type="GO" id="GO:0016020">
    <property type="term" value="C:membrane"/>
    <property type="evidence" value="ECO:0007669"/>
    <property type="project" value="TreeGrafter"/>
</dbReference>
<dbReference type="AlphaFoldDB" id="A0A426Z6L7"/>
<sequence length="298" mass="32376">MELRRGGCVLLALFLSIFSSSCGRTSSDASASRSVDYLIRDRAFRELVRRRTGVVYRVPLPANLSAMEALVLRMRSGSLWRRGANLSASHIPPGTLAVPHVKRVVVVDQNWRGMSASYFGVPGYELAAPVIGVFLYDASDNASSAELDLRVTGDPVSIRFPVAAPDSSMRCARFERDGSVHLQTPASVGQCTARSTGHFTIIVPSGSSSGHAPARKEKKWRVLAMEIVGGMFALAVVVLMGMGIRRLAKKKRTMKQIVRHAEENDALGAACVGKSRMPSATMTRTQPRMEENEDAPMT</sequence>
<dbReference type="PANTHER" id="PTHR33512:SF33">
    <property type="entry name" value="OS06G0158800 PROTEIN"/>
    <property type="match status" value="1"/>
</dbReference>
<feature type="region of interest" description="Disordered" evidence="1">
    <location>
        <begin position="273"/>
        <end position="298"/>
    </location>
</feature>
<dbReference type="Pfam" id="PF06697">
    <property type="entry name" value="DUF1191"/>
    <property type="match status" value="1"/>
</dbReference>
<gene>
    <name evidence="4" type="ORF">B296_00045727</name>
</gene>
<dbReference type="PANTHER" id="PTHR33512">
    <property type="entry name" value="PROTEIN, PUTATIVE (DUF1191)-RELATED"/>
    <property type="match status" value="1"/>
</dbReference>
<evidence type="ECO:0000256" key="3">
    <source>
        <dbReference type="SAM" id="SignalP"/>
    </source>
</evidence>
<evidence type="ECO:0000256" key="1">
    <source>
        <dbReference type="SAM" id="MobiDB-lite"/>
    </source>
</evidence>